<organism evidence="1 2">
    <name type="scientific">Saprolegnia parasitica (strain CBS 223.65)</name>
    <dbReference type="NCBI Taxonomy" id="695850"/>
    <lineage>
        <taxon>Eukaryota</taxon>
        <taxon>Sar</taxon>
        <taxon>Stramenopiles</taxon>
        <taxon>Oomycota</taxon>
        <taxon>Saprolegniomycetes</taxon>
        <taxon>Saprolegniales</taxon>
        <taxon>Saprolegniaceae</taxon>
        <taxon>Saprolegnia</taxon>
    </lineage>
</organism>
<dbReference type="VEuPathDB" id="FungiDB:SPRG_20589"/>
<proteinExistence type="predicted"/>
<name>A0A067CJ64_SAPPC</name>
<dbReference type="AlphaFoldDB" id="A0A067CJ64"/>
<dbReference type="RefSeq" id="XP_012202532.1">
    <property type="nucleotide sequence ID" value="XM_012347142.1"/>
</dbReference>
<sequence length="86" mass="9125">LEKNGCEEGLPTSSNSDVPLCREKPLVVTLTTIATHTSTVALAADRNIQRNSNSSALTTTDVSCILSKSCPESCEVLQGRSLKMSD</sequence>
<evidence type="ECO:0000313" key="1">
    <source>
        <dbReference type="EMBL" id="KDO26852.1"/>
    </source>
</evidence>
<keyword evidence="2" id="KW-1185">Reference proteome</keyword>
<gene>
    <name evidence="1" type="ORF">SPRG_20589</name>
</gene>
<dbReference type="GeneID" id="24141680"/>
<reference evidence="1 2" key="1">
    <citation type="journal article" date="2013" name="PLoS Genet.">
        <title>Distinctive expansion of potential virulence genes in the genome of the oomycete fish pathogen Saprolegnia parasitica.</title>
        <authorList>
            <person name="Jiang R.H."/>
            <person name="de Bruijn I."/>
            <person name="Haas B.J."/>
            <person name="Belmonte R."/>
            <person name="Lobach L."/>
            <person name="Christie J."/>
            <person name="van den Ackerveken G."/>
            <person name="Bottin A."/>
            <person name="Bulone V."/>
            <person name="Diaz-Moreno S.M."/>
            <person name="Dumas B."/>
            <person name="Fan L."/>
            <person name="Gaulin E."/>
            <person name="Govers F."/>
            <person name="Grenville-Briggs L.J."/>
            <person name="Horner N.R."/>
            <person name="Levin J.Z."/>
            <person name="Mammella M."/>
            <person name="Meijer H.J."/>
            <person name="Morris P."/>
            <person name="Nusbaum C."/>
            <person name="Oome S."/>
            <person name="Phillips A.J."/>
            <person name="van Rooyen D."/>
            <person name="Rzeszutek E."/>
            <person name="Saraiva M."/>
            <person name="Secombes C.J."/>
            <person name="Seidl M.F."/>
            <person name="Snel B."/>
            <person name="Stassen J.H."/>
            <person name="Sykes S."/>
            <person name="Tripathy S."/>
            <person name="van den Berg H."/>
            <person name="Vega-Arreguin J.C."/>
            <person name="Wawra S."/>
            <person name="Young S.K."/>
            <person name="Zeng Q."/>
            <person name="Dieguez-Uribeondo J."/>
            <person name="Russ C."/>
            <person name="Tyler B.M."/>
            <person name="van West P."/>
        </authorList>
    </citation>
    <scope>NUCLEOTIDE SEQUENCE [LARGE SCALE GENOMIC DNA]</scope>
    <source>
        <strain evidence="1 2">CBS 223.65</strain>
    </source>
</reference>
<protein>
    <submittedName>
        <fullName evidence="1">Uncharacterized protein</fullName>
    </submittedName>
</protein>
<dbReference type="KEGG" id="spar:SPRG_20589"/>
<dbReference type="Proteomes" id="UP000030745">
    <property type="component" value="Unassembled WGS sequence"/>
</dbReference>
<accession>A0A067CJ64</accession>
<evidence type="ECO:0000313" key="2">
    <source>
        <dbReference type="Proteomes" id="UP000030745"/>
    </source>
</evidence>
<feature type="non-terminal residue" evidence="1">
    <location>
        <position position="1"/>
    </location>
</feature>
<dbReference type="EMBL" id="KK583221">
    <property type="protein sequence ID" value="KDO26852.1"/>
    <property type="molecule type" value="Genomic_DNA"/>
</dbReference>